<keyword evidence="3" id="KW-1185">Reference proteome</keyword>
<keyword evidence="1" id="KW-1133">Transmembrane helix</keyword>
<feature type="transmembrane region" description="Helical" evidence="1">
    <location>
        <begin position="21"/>
        <end position="39"/>
    </location>
</feature>
<proteinExistence type="predicted"/>
<organism evidence="2 3">
    <name type="scientific">Paenibacillus planticolens</name>
    <dbReference type="NCBI Taxonomy" id="2654976"/>
    <lineage>
        <taxon>Bacteria</taxon>
        <taxon>Bacillati</taxon>
        <taxon>Bacillota</taxon>
        <taxon>Bacilli</taxon>
        <taxon>Bacillales</taxon>
        <taxon>Paenibacillaceae</taxon>
        <taxon>Paenibacillus</taxon>
    </lineage>
</organism>
<keyword evidence="1" id="KW-0812">Transmembrane</keyword>
<evidence type="ECO:0008006" key="4">
    <source>
        <dbReference type="Google" id="ProtNLM"/>
    </source>
</evidence>
<evidence type="ECO:0000313" key="2">
    <source>
        <dbReference type="EMBL" id="NOV02330.1"/>
    </source>
</evidence>
<evidence type="ECO:0000313" key="3">
    <source>
        <dbReference type="Proteomes" id="UP000618579"/>
    </source>
</evidence>
<gene>
    <name evidence="2" type="ORF">GC097_20180</name>
</gene>
<feature type="transmembrane region" description="Helical" evidence="1">
    <location>
        <begin position="138"/>
        <end position="159"/>
    </location>
</feature>
<feature type="transmembrane region" description="Helical" evidence="1">
    <location>
        <begin position="112"/>
        <end position="132"/>
    </location>
</feature>
<keyword evidence="1" id="KW-0472">Membrane</keyword>
<feature type="transmembrane region" description="Helical" evidence="1">
    <location>
        <begin position="166"/>
        <end position="183"/>
    </location>
</feature>
<dbReference type="EMBL" id="WHNZ01000042">
    <property type="protein sequence ID" value="NOV02330.1"/>
    <property type="molecule type" value="Genomic_DNA"/>
</dbReference>
<dbReference type="RefSeq" id="WP_171685152.1">
    <property type="nucleotide sequence ID" value="NZ_WHNZ01000042.1"/>
</dbReference>
<name>A0ABX1ZTF2_9BACL</name>
<evidence type="ECO:0000256" key="1">
    <source>
        <dbReference type="SAM" id="Phobius"/>
    </source>
</evidence>
<accession>A0ABX1ZTF2</accession>
<reference evidence="2 3" key="1">
    <citation type="submission" date="2019-10" db="EMBL/GenBank/DDBJ databases">
        <title>Description of Paenibacillus pedi sp. nov.</title>
        <authorList>
            <person name="Carlier A."/>
            <person name="Qi S."/>
        </authorList>
    </citation>
    <scope>NUCLEOTIDE SEQUENCE [LARGE SCALE GENOMIC DNA]</scope>
    <source>
        <strain evidence="2 3">LMG 31457</strain>
    </source>
</reference>
<protein>
    <recommendedName>
        <fullName evidence="4">Ferric oxidoreductase domain-containing protein</fullName>
    </recommendedName>
</protein>
<dbReference type="Proteomes" id="UP000618579">
    <property type="component" value="Unassembled WGS sequence"/>
</dbReference>
<comment type="caution">
    <text evidence="2">The sequence shown here is derived from an EMBL/GenBank/DDBJ whole genome shotgun (WGS) entry which is preliminary data.</text>
</comment>
<sequence length="184" mass="21126">MNTQQKEDGRKKKVWIPKKERLGISVAVVIAVLLGFWQLKGLLQLSSAAIHSKQFEHTFKDFGSYARIALFFVLAYYVLVFVIRQRIGDSVVYLKKGLALLLRFARRWHTPMAIIAIAFIILHSVAVFMHGFKFDFNNISGLLALLVLLPVPVSGLFRYQRLDRKWHLRSGLAFAVLFLIHAFL</sequence>
<feature type="transmembrane region" description="Helical" evidence="1">
    <location>
        <begin position="65"/>
        <end position="83"/>
    </location>
</feature>